<comment type="caution">
    <text evidence="2">The sequence shown here is derived from an EMBL/GenBank/DDBJ whole genome shotgun (WGS) entry which is preliminary data.</text>
</comment>
<evidence type="ECO:0000256" key="1">
    <source>
        <dbReference type="SAM" id="MobiDB-lite"/>
    </source>
</evidence>
<proteinExistence type="predicted"/>
<dbReference type="Proteomes" id="UP000469670">
    <property type="component" value="Unassembled WGS sequence"/>
</dbReference>
<feature type="non-terminal residue" evidence="2">
    <location>
        <position position="1"/>
    </location>
</feature>
<evidence type="ECO:0000313" key="3">
    <source>
        <dbReference type="Proteomes" id="UP000469670"/>
    </source>
</evidence>
<name>A0A7K3S9K2_9ACTN</name>
<evidence type="ECO:0000313" key="2">
    <source>
        <dbReference type="EMBL" id="NEC23452.1"/>
    </source>
</evidence>
<feature type="region of interest" description="Disordered" evidence="1">
    <location>
        <begin position="468"/>
        <end position="493"/>
    </location>
</feature>
<feature type="compositionally biased region" description="Low complexity" evidence="1">
    <location>
        <begin position="577"/>
        <end position="589"/>
    </location>
</feature>
<feature type="compositionally biased region" description="Polar residues" evidence="1">
    <location>
        <begin position="475"/>
        <end position="493"/>
    </location>
</feature>
<dbReference type="EMBL" id="JAAGMP010001557">
    <property type="protein sequence ID" value="NEC23452.1"/>
    <property type="molecule type" value="Genomic_DNA"/>
</dbReference>
<feature type="region of interest" description="Disordered" evidence="1">
    <location>
        <begin position="276"/>
        <end position="307"/>
    </location>
</feature>
<gene>
    <name evidence="2" type="ORF">G3I50_35145</name>
</gene>
<organism evidence="2 3">
    <name type="scientific">Streptomyces parvus</name>
    <dbReference type="NCBI Taxonomy" id="66428"/>
    <lineage>
        <taxon>Bacteria</taxon>
        <taxon>Bacillati</taxon>
        <taxon>Actinomycetota</taxon>
        <taxon>Actinomycetes</taxon>
        <taxon>Kitasatosporales</taxon>
        <taxon>Streptomycetaceae</taxon>
        <taxon>Streptomyces</taxon>
    </lineage>
</organism>
<feature type="region of interest" description="Disordered" evidence="1">
    <location>
        <begin position="1"/>
        <end position="42"/>
    </location>
</feature>
<sequence length="595" mass="61677">IRPQAGGDEQTFRGSGALTQRVPTEHLIPAGTGAPARPQPVDDDLARSVSLADSLAPIGVSDTAAPHQGGGGLFDAVASVLHPSLTAPGAPGRARLYEATATPTVLEDLPRLLRDGVTGDDLYAKDGTSAGSYRMRAVVTGLSPAWGAGKTQLRTHQQAQHSTADSAGKGRAVTAGVGPAVGLGAAANAAVVRATAMPVAGARKARYSVNEQTVSSRQGAEVRGEKALYLGTVQLTVEGTGPRSAGMILRPETRVATHTLQVWVALRADEAQELGLPLPPGKQAGDFIKPPPRGEEGGAEGASAGQRHLPFGAMGSSVTLGRLDTAPLLKAVQELFATDPRLTGYLPAFGATAPSASTGREEAEAQRANYRDLMATLSETNLRVNKDQLLSTGIRVRLRRKTTMHSHDVQVRVHGDLDEATHLGDIDDWLVRSHAGVAANVQTGRSSSRSIGGMVLAQARLVPGVLTGSARYERTSSGGRRNQGGPTTRTDVLTNGSEKASAFGAALRLNVDVTMTSRQRKLARAVTPGGPGRDAPEARLLSGLHLEEQDVRLLTPAEFTVGTEEKRRLDAGGGQAPGPEQPVAAAGIGDLAALA</sequence>
<feature type="non-terminal residue" evidence="2">
    <location>
        <position position="595"/>
    </location>
</feature>
<accession>A0A7K3S9K2</accession>
<protein>
    <submittedName>
        <fullName evidence="2">Uncharacterized protein</fullName>
    </submittedName>
</protein>
<feature type="region of interest" description="Disordered" evidence="1">
    <location>
        <begin position="563"/>
        <end position="589"/>
    </location>
</feature>
<dbReference type="AlphaFoldDB" id="A0A7K3S9K2"/>
<reference evidence="2 3" key="1">
    <citation type="submission" date="2020-01" db="EMBL/GenBank/DDBJ databases">
        <title>Insect and environment-associated Actinomycetes.</title>
        <authorList>
            <person name="Currrie C."/>
            <person name="Chevrette M."/>
            <person name="Carlson C."/>
            <person name="Stubbendieck R."/>
            <person name="Wendt-Pienkowski E."/>
        </authorList>
    </citation>
    <scope>NUCLEOTIDE SEQUENCE [LARGE SCALE GENOMIC DNA]</scope>
    <source>
        <strain evidence="2 3">SID7590</strain>
    </source>
</reference>